<dbReference type="PANTHER" id="PTHR32217:SF2">
    <property type="entry name" value="LYMPHOCYTE ANTIGEN 6L"/>
    <property type="match status" value="1"/>
</dbReference>
<dbReference type="InterPro" id="IPR045860">
    <property type="entry name" value="Snake_toxin-like_sf"/>
</dbReference>
<dbReference type="SMART" id="SM00134">
    <property type="entry name" value="LU"/>
    <property type="match status" value="1"/>
</dbReference>
<evidence type="ECO:0000256" key="7">
    <source>
        <dbReference type="ARBA" id="ARBA00023180"/>
    </source>
</evidence>
<name>A0A2K5PC97_CEBIM</name>
<dbReference type="InterPro" id="IPR051445">
    <property type="entry name" value="LY6H/LY6L_nAChR_modulators"/>
</dbReference>
<evidence type="ECO:0000256" key="6">
    <source>
        <dbReference type="ARBA" id="ARBA00023157"/>
    </source>
</evidence>
<feature type="domain" description="UPAR/Ly6" evidence="10">
    <location>
        <begin position="28"/>
        <end position="123"/>
    </location>
</feature>
<protein>
    <submittedName>
        <fullName evidence="11">Lymphocyte antigen 6 family member L</fullName>
    </submittedName>
</protein>
<dbReference type="GeneTree" id="ENSGT00940000154560"/>
<evidence type="ECO:0000256" key="5">
    <source>
        <dbReference type="ARBA" id="ARBA00023136"/>
    </source>
</evidence>
<dbReference type="AlphaFoldDB" id="A0A2K5PC97"/>
<organism evidence="11 12">
    <name type="scientific">Cebus imitator</name>
    <name type="common">Panamanian white-faced capuchin</name>
    <name type="synonym">Cebus capucinus imitator</name>
    <dbReference type="NCBI Taxonomy" id="2715852"/>
    <lineage>
        <taxon>Eukaryota</taxon>
        <taxon>Metazoa</taxon>
        <taxon>Chordata</taxon>
        <taxon>Craniata</taxon>
        <taxon>Vertebrata</taxon>
        <taxon>Euteleostomi</taxon>
        <taxon>Mammalia</taxon>
        <taxon>Eutheria</taxon>
        <taxon>Euarchontoglires</taxon>
        <taxon>Primates</taxon>
        <taxon>Haplorrhini</taxon>
        <taxon>Platyrrhini</taxon>
        <taxon>Cebidae</taxon>
        <taxon>Cebinae</taxon>
        <taxon>Cebus</taxon>
    </lineage>
</organism>
<dbReference type="GO" id="GO:0098552">
    <property type="term" value="C:side of membrane"/>
    <property type="evidence" value="ECO:0007669"/>
    <property type="project" value="UniProtKB-KW"/>
</dbReference>
<evidence type="ECO:0000256" key="4">
    <source>
        <dbReference type="ARBA" id="ARBA00022729"/>
    </source>
</evidence>
<keyword evidence="7" id="KW-0325">Glycoprotein</keyword>
<keyword evidence="6" id="KW-1015">Disulfide bond</keyword>
<comment type="subcellular location">
    <subcellularLocation>
        <location evidence="1">Cell membrane</location>
        <topology evidence="1">Lipid-anchor</topology>
        <topology evidence="1">GPI-anchor</topology>
    </subcellularLocation>
</comment>
<reference evidence="11" key="1">
    <citation type="submission" date="2025-08" db="UniProtKB">
        <authorList>
            <consortium name="Ensembl"/>
        </authorList>
    </citation>
    <scope>IDENTIFICATION</scope>
</reference>
<dbReference type="CDD" id="cd23551">
    <property type="entry name" value="TFP_LU_ECD_Ly6L"/>
    <property type="match status" value="1"/>
</dbReference>
<sequence>MEGFVPALWALLLAAASAGCATTPAGNLSCYQCFKVSSWKECPPTPCRPLDQVCVSNEVAFSLKSSVEVLLSKRCAPRCPNTNMEFEWSPVPGVQAVITRRCCSIALCNSAPTPQEGQRWPLCGGLLLQVGLGLLWALL</sequence>
<keyword evidence="12" id="KW-1185">Reference proteome</keyword>
<dbReference type="InterPro" id="IPR016054">
    <property type="entry name" value="LY6_UPA_recep-like"/>
</dbReference>
<gene>
    <name evidence="11" type="primary">LY6L</name>
</gene>
<keyword evidence="3" id="KW-0336">GPI-anchor</keyword>
<dbReference type="PANTHER" id="PTHR32217">
    <property type="entry name" value="LYMPHOCYTE ANTIGEN 6H"/>
    <property type="match status" value="1"/>
</dbReference>
<feature type="signal peptide" evidence="9">
    <location>
        <begin position="1"/>
        <end position="21"/>
    </location>
</feature>
<evidence type="ECO:0000313" key="12">
    <source>
        <dbReference type="Proteomes" id="UP000233040"/>
    </source>
</evidence>
<evidence type="ECO:0000256" key="1">
    <source>
        <dbReference type="ARBA" id="ARBA00004609"/>
    </source>
</evidence>
<dbReference type="Gene3D" id="2.10.60.10">
    <property type="entry name" value="CD59"/>
    <property type="match status" value="1"/>
</dbReference>
<dbReference type="SUPFAM" id="SSF57302">
    <property type="entry name" value="Snake toxin-like"/>
    <property type="match status" value="1"/>
</dbReference>
<dbReference type="Proteomes" id="UP000233040">
    <property type="component" value="Unassembled WGS sequence"/>
</dbReference>
<dbReference type="Pfam" id="PF00021">
    <property type="entry name" value="UPAR_LY6"/>
    <property type="match status" value="1"/>
</dbReference>
<dbReference type="STRING" id="9516.ENSCCAP00000001260"/>
<evidence type="ECO:0000313" key="11">
    <source>
        <dbReference type="Ensembl" id="ENSCCAP00000001260.1"/>
    </source>
</evidence>
<keyword evidence="4 9" id="KW-0732">Signal</keyword>
<evidence type="ECO:0000256" key="8">
    <source>
        <dbReference type="ARBA" id="ARBA00023288"/>
    </source>
</evidence>
<evidence type="ECO:0000256" key="3">
    <source>
        <dbReference type="ARBA" id="ARBA00022622"/>
    </source>
</evidence>
<evidence type="ECO:0000256" key="9">
    <source>
        <dbReference type="SAM" id="SignalP"/>
    </source>
</evidence>
<dbReference type="OMA" id="PRCPNDN"/>
<reference evidence="11" key="2">
    <citation type="submission" date="2025-09" db="UniProtKB">
        <authorList>
            <consortium name="Ensembl"/>
        </authorList>
    </citation>
    <scope>IDENTIFICATION</scope>
</reference>
<accession>A0A2K5PC97</accession>
<keyword evidence="2" id="KW-1003">Cell membrane</keyword>
<keyword evidence="5" id="KW-0472">Membrane</keyword>
<evidence type="ECO:0000256" key="2">
    <source>
        <dbReference type="ARBA" id="ARBA00022475"/>
    </source>
</evidence>
<dbReference type="Ensembl" id="ENSCCAT00000008791.1">
    <property type="protein sequence ID" value="ENSCCAP00000001260.1"/>
    <property type="gene ID" value="ENSCCAG00000008338.1"/>
</dbReference>
<feature type="chain" id="PRO_5014475045" evidence="9">
    <location>
        <begin position="22"/>
        <end position="139"/>
    </location>
</feature>
<proteinExistence type="predicted"/>
<keyword evidence="8" id="KW-0449">Lipoprotein</keyword>
<evidence type="ECO:0000259" key="10">
    <source>
        <dbReference type="SMART" id="SM00134"/>
    </source>
</evidence>
<dbReference type="GO" id="GO:0005886">
    <property type="term" value="C:plasma membrane"/>
    <property type="evidence" value="ECO:0007669"/>
    <property type="project" value="UniProtKB-SubCell"/>
</dbReference>